<dbReference type="PANTHER" id="PTHR37533:SF2">
    <property type="entry name" value="FLAGELLAR HOOK-LENGTH CONTROL PROTEIN"/>
    <property type="match status" value="1"/>
</dbReference>
<dbReference type="EMBL" id="WEKT01000003">
    <property type="protein sequence ID" value="MZI92066.1"/>
    <property type="molecule type" value="Genomic_DNA"/>
</dbReference>
<dbReference type="Gene3D" id="3.30.750.140">
    <property type="match status" value="1"/>
</dbReference>
<name>A0A7X4LHN5_9VIBR</name>
<accession>A0A7X4LHN5</accession>
<evidence type="ECO:0000256" key="1">
    <source>
        <dbReference type="SAM" id="MobiDB-lite"/>
    </source>
</evidence>
<keyword evidence="4" id="KW-1185">Reference proteome</keyword>
<evidence type="ECO:0000259" key="2">
    <source>
        <dbReference type="Pfam" id="PF02120"/>
    </source>
</evidence>
<dbReference type="InterPro" id="IPR038610">
    <property type="entry name" value="FliK-like_C_sf"/>
</dbReference>
<organism evidence="3 4">
    <name type="scientific">Vibrio eleionomae</name>
    <dbReference type="NCBI Taxonomy" id="2653505"/>
    <lineage>
        <taxon>Bacteria</taxon>
        <taxon>Pseudomonadati</taxon>
        <taxon>Pseudomonadota</taxon>
        <taxon>Gammaproteobacteria</taxon>
        <taxon>Vibrionales</taxon>
        <taxon>Vibrionaceae</taxon>
        <taxon>Vibrio</taxon>
    </lineage>
</organism>
<dbReference type="PANTHER" id="PTHR37533">
    <property type="entry name" value="FLAGELLAR HOOK-LENGTH CONTROL PROTEIN"/>
    <property type="match status" value="1"/>
</dbReference>
<feature type="compositionally biased region" description="Polar residues" evidence="1">
    <location>
        <begin position="579"/>
        <end position="590"/>
    </location>
</feature>
<feature type="compositionally biased region" description="Low complexity" evidence="1">
    <location>
        <begin position="554"/>
        <end position="578"/>
    </location>
</feature>
<dbReference type="AlphaFoldDB" id="A0A7X4LHN5"/>
<dbReference type="InterPro" id="IPR052563">
    <property type="entry name" value="FliK"/>
</dbReference>
<dbReference type="InterPro" id="IPR021136">
    <property type="entry name" value="Flagellar_hook_control-like_C"/>
</dbReference>
<proteinExistence type="predicted"/>
<comment type="caution">
    <text evidence="3">The sequence shown here is derived from an EMBL/GenBank/DDBJ whole genome shotgun (WGS) entry which is preliminary data.</text>
</comment>
<sequence length="612" mass="65054">MDMNVNTTPTVDTSKATVAVKGKGAEAVDKSESADDHQGFFDKLISLMFGGTEDESVQVTGKPDAKGDVKSDVKSEGKAAVSADDLLKQALTDKDGKLLELSVKQLLQLDSSQLTHLANSKGLNLKQLEQAIAAQLKEKPQLETFRQDVAAAKAEPSAKEKTAQVMAKGSELLGKLQQANQTLTKGSDGNSLPLGNEHSAIKISPQSLVKAGQHNGQDESKPEIVLSKQELSALKQWQALHSSSATAEATDVLAEKPITEQELAQLIQVKKEHPELTDDQLKQLLVAKREQEQQQAALPQVEAQLGALAAGHMPPQAQELAALSDKQKIQLIQEAAARQGQHLSPAALQQALQQLNQGENKTALAAQLQGHSATHVAQQVDSNQTVAGAFNPAAGVNLLKEKALNESALKEALGAKALAGVTGKNSVLSGKESQLANQLAAAAGGQGLHSLQQLQRADGTQQAQQVASSPLQLSKDSADQLAERVQMMMSKNLKSVDIRLDPPELGRLHIKMNMHNDGGASVHFTVANQHARDALEQSMPRLREMMSQQGVQLGGTSVQQHSGGGQQQQQSFASGNGQTNSSQLPGQQENLDGDVKVDLNVTSKRDGISYYA</sequence>
<dbReference type="Proteomes" id="UP000462621">
    <property type="component" value="Unassembled WGS sequence"/>
</dbReference>
<feature type="domain" description="Flagellar hook-length control protein-like C-terminal" evidence="2">
    <location>
        <begin position="483"/>
        <end position="567"/>
    </location>
</feature>
<dbReference type="CDD" id="cd17470">
    <property type="entry name" value="T3SS_Flik_C"/>
    <property type="match status" value="1"/>
</dbReference>
<feature type="region of interest" description="Disordered" evidence="1">
    <location>
        <begin position="549"/>
        <end position="598"/>
    </location>
</feature>
<gene>
    <name evidence="3" type="ORF">F9817_02455</name>
</gene>
<evidence type="ECO:0000313" key="4">
    <source>
        <dbReference type="Proteomes" id="UP000462621"/>
    </source>
</evidence>
<evidence type="ECO:0000313" key="3">
    <source>
        <dbReference type="EMBL" id="MZI92066.1"/>
    </source>
</evidence>
<protein>
    <recommendedName>
        <fullName evidence="2">Flagellar hook-length control protein-like C-terminal domain-containing protein</fullName>
    </recommendedName>
</protein>
<dbReference type="Pfam" id="PF02120">
    <property type="entry name" value="Flg_hook"/>
    <property type="match status" value="1"/>
</dbReference>
<reference evidence="3 4" key="1">
    <citation type="submission" date="2019-10" db="EMBL/GenBank/DDBJ databases">
        <title>Vibrio sp. nov. isolated from a shrimp pond.</title>
        <authorList>
            <person name="Gomez-Gil B."/>
            <person name="Enciso-Ibarra J."/>
            <person name="Enciso-Ibarra K."/>
            <person name="Bolan-Mejia C."/>
        </authorList>
    </citation>
    <scope>NUCLEOTIDE SEQUENCE [LARGE SCALE GENOMIC DNA]</scope>
    <source>
        <strain evidence="3 4">CAIM 722</strain>
    </source>
</reference>